<dbReference type="PANTHER" id="PTHR33993:SF14">
    <property type="entry name" value="GB|AAF24581.1"/>
    <property type="match status" value="1"/>
</dbReference>
<keyword evidence="3" id="KW-1185">Reference proteome</keyword>
<dbReference type="InterPro" id="IPR052164">
    <property type="entry name" value="Anthracycline_SecMetBiosynth"/>
</dbReference>
<gene>
    <name evidence="2" type="ORF">GCM10022255_088160</name>
</gene>
<dbReference type="InterPro" id="IPR041581">
    <property type="entry name" value="Glyoxalase_6"/>
</dbReference>
<dbReference type="Pfam" id="PF18029">
    <property type="entry name" value="Glyoxalase_6"/>
    <property type="match status" value="1"/>
</dbReference>
<reference evidence="3" key="1">
    <citation type="journal article" date="2019" name="Int. J. Syst. Evol. Microbiol.">
        <title>The Global Catalogue of Microorganisms (GCM) 10K type strain sequencing project: providing services to taxonomists for standard genome sequencing and annotation.</title>
        <authorList>
            <consortium name="The Broad Institute Genomics Platform"/>
            <consortium name="The Broad Institute Genome Sequencing Center for Infectious Disease"/>
            <person name="Wu L."/>
            <person name="Ma J."/>
        </authorList>
    </citation>
    <scope>NUCLEOTIDE SEQUENCE [LARGE SCALE GENOMIC DNA]</scope>
    <source>
        <strain evidence="3">JCM 17441</strain>
    </source>
</reference>
<dbReference type="RefSeq" id="WP_345137172.1">
    <property type="nucleotide sequence ID" value="NZ_BAABAT010000039.1"/>
</dbReference>
<evidence type="ECO:0000259" key="1">
    <source>
        <dbReference type="PROSITE" id="PS51819"/>
    </source>
</evidence>
<dbReference type="EMBL" id="BAABAT010000039">
    <property type="protein sequence ID" value="GAA4260247.1"/>
    <property type="molecule type" value="Genomic_DNA"/>
</dbReference>
<dbReference type="InterPro" id="IPR029068">
    <property type="entry name" value="Glyas_Bleomycin-R_OHBP_Dase"/>
</dbReference>
<dbReference type="PANTHER" id="PTHR33993">
    <property type="entry name" value="GLYOXALASE-RELATED"/>
    <property type="match status" value="1"/>
</dbReference>
<evidence type="ECO:0000313" key="3">
    <source>
        <dbReference type="Proteomes" id="UP001500620"/>
    </source>
</evidence>
<dbReference type="Proteomes" id="UP001500620">
    <property type="component" value="Unassembled WGS sequence"/>
</dbReference>
<dbReference type="PROSITE" id="PS51819">
    <property type="entry name" value="VOC"/>
    <property type="match status" value="1"/>
</dbReference>
<feature type="domain" description="VOC" evidence="1">
    <location>
        <begin position="4"/>
        <end position="110"/>
    </location>
</feature>
<accession>A0ABP8DNE6</accession>
<dbReference type="Gene3D" id="3.10.180.10">
    <property type="entry name" value="2,3-Dihydroxybiphenyl 1,2-Dioxygenase, domain 1"/>
    <property type="match status" value="1"/>
</dbReference>
<comment type="caution">
    <text evidence="2">The sequence shown here is derived from an EMBL/GenBank/DDBJ whole genome shotgun (WGS) entry which is preliminary data.</text>
</comment>
<name>A0ABP8DNE6_9ACTN</name>
<evidence type="ECO:0000313" key="2">
    <source>
        <dbReference type="EMBL" id="GAA4260247.1"/>
    </source>
</evidence>
<proteinExistence type="predicted"/>
<protein>
    <submittedName>
        <fullName evidence="2">VOC family protein</fullName>
    </submittedName>
</protein>
<dbReference type="InterPro" id="IPR037523">
    <property type="entry name" value="VOC_core"/>
</dbReference>
<dbReference type="SUPFAM" id="SSF54593">
    <property type="entry name" value="Glyoxalase/Bleomycin resistance protein/Dihydroxybiphenyl dioxygenase"/>
    <property type="match status" value="1"/>
</dbReference>
<organism evidence="2 3">
    <name type="scientific">Dactylosporangium darangshiense</name>
    <dbReference type="NCBI Taxonomy" id="579108"/>
    <lineage>
        <taxon>Bacteria</taxon>
        <taxon>Bacillati</taxon>
        <taxon>Actinomycetota</taxon>
        <taxon>Actinomycetes</taxon>
        <taxon>Micromonosporales</taxon>
        <taxon>Micromonosporaceae</taxon>
        <taxon>Dactylosporangium</taxon>
    </lineage>
</organism>
<sequence length="110" mass="11362">MTPQIVHFDVLGSPESAQHRFYADLFGWTVDVKGPGYALVHTPDGGPDGALVDADAPGISLGVAVDDLTAAVERATALGGTVVMPPTDNGWVVKAQVTDPAGNPVTLIQR</sequence>